<dbReference type="InterPro" id="IPR000843">
    <property type="entry name" value="HTH_LacI"/>
</dbReference>
<dbReference type="SUPFAM" id="SSF53822">
    <property type="entry name" value="Periplasmic binding protein-like I"/>
    <property type="match status" value="1"/>
</dbReference>
<dbReference type="CDD" id="cd06267">
    <property type="entry name" value="PBP1_LacI_sugar_binding-like"/>
    <property type="match status" value="1"/>
</dbReference>
<dbReference type="InterPro" id="IPR001761">
    <property type="entry name" value="Peripla_BP/Lac1_sug-bd_dom"/>
</dbReference>
<gene>
    <name evidence="6" type="ORF">GCM10008908_30830</name>
</gene>
<protein>
    <submittedName>
        <fullName evidence="6">LacI family DNA-binding transcriptional regulator</fullName>
    </submittedName>
</protein>
<evidence type="ECO:0000313" key="6">
    <source>
        <dbReference type="EMBL" id="GAA0776811.1"/>
    </source>
</evidence>
<feature type="domain" description="HTH cro/C1-type" evidence="5">
    <location>
        <begin position="3"/>
        <end position="44"/>
    </location>
</feature>
<dbReference type="Gene3D" id="3.40.50.2300">
    <property type="match status" value="2"/>
</dbReference>
<dbReference type="Gene3D" id="1.10.260.40">
    <property type="entry name" value="lambda repressor-like DNA-binding domains"/>
    <property type="match status" value="1"/>
</dbReference>
<dbReference type="Pfam" id="PF00532">
    <property type="entry name" value="Peripla_BP_1"/>
    <property type="match status" value="1"/>
</dbReference>
<comment type="caution">
    <text evidence="6">The sequence shown here is derived from an EMBL/GenBank/DDBJ whole genome shotgun (WGS) entry which is preliminary data.</text>
</comment>
<dbReference type="RefSeq" id="WP_343827381.1">
    <property type="nucleotide sequence ID" value="NZ_BAAACI010000007.1"/>
</dbReference>
<keyword evidence="7" id="KW-1185">Reference proteome</keyword>
<evidence type="ECO:0000313" key="7">
    <source>
        <dbReference type="Proteomes" id="UP001501047"/>
    </source>
</evidence>
<proteinExistence type="predicted"/>
<keyword evidence="2 6" id="KW-0238">DNA-binding</keyword>
<dbReference type="PROSITE" id="PS00356">
    <property type="entry name" value="HTH_LACI_1"/>
    <property type="match status" value="1"/>
</dbReference>
<dbReference type="Pfam" id="PF00356">
    <property type="entry name" value="LacI"/>
    <property type="match status" value="1"/>
</dbReference>
<dbReference type="InterPro" id="IPR001387">
    <property type="entry name" value="Cro/C1-type_HTH"/>
</dbReference>
<evidence type="ECO:0000256" key="2">
    <source>
        <dbReference type="ARBA" id="ARBA00023125"/>
    </source>
</evidence>
<dbReference type="PRINTS" id="PR00036">
    <property type="entry name" value="HTHLACI"/>
</dbReference>
<dbReference type="SUPFAM" id="SSF47413">
    <property type="entry name" value="lambda repressor-like DNA-binding domains"/>
    <property type="match status" value="1"/>
</dbReference>
<dbReference type="PANTHER" id="PTHR30146:SF24">
    <property type="entry name" value="XYLOSE OPERON REGULATORY PROTEIN"/>
    <property type="match status" value="1"/>
</dbReference>
<dbReference type="PROSITE" id="PS50932">
    <property type="entry name" value="HTH_LACI_2"/>
    <property type="match status" value="1"/>
</dbReference>
<evidence type="ECO:0000256" key="1">
    <source>
        <dbReference type="ARBA" id="ARBA00023015"/>
    </source>
</evidence>
<keyword evidence="1" id="KW-0805">Transcription regulation</keyword>
<accession>A0ABP3W8V4</accession>
<name>A0ABP3W8V4_CLOSU</name>
<reference evidence="7" key="1">
    <citation type="journal article" date="2019" name="Int. J. Syst. Evol. Microbiol.">
        <title>The Global Catalogue of Microorganisms (GCM) 10K type strain sequencing project: providing services to taxonomists for standard genome sequencing and annotation.</title>
        <authorList>
            <consortium name="The Broad Institute Genomics Platform"/>
            <consortium name="The Broad Institute Genome Sequencing Center for Infectious Disease"/>
            <person name="Wu L."/>
            <person name="Ma J."/>
        </authorList>
    </citation>
    <scope>NUCLEOTIDE SEQUENCE [LARGE SCALE GENOMIC DNA]</scope>
    <source>
        <strain evidence="7">JCM 1417</strain>
    </source>
</reference>
<organism evidence="6 7">
    <name type="scientific">Clostridium subterminale</name>
    <dbReference type="NCBI Taxonomy" id="1550"/>
    <lineage>
        <taxon>Bacteria</taxon>
        <taxon>Bacillati</taxon>
        <taxon>Bacillota</taxon>
        <taxon>Clostridia</taxon>
        <taxon>Eubacteriales</taxon>
        <taxon>Clostridiaceae</taxon>
        <taxon>Clostridium</taxon>
    </lineage>
</organism>
<feature type="domain" description="HTH lacI-type" evidence="4">
    <location>
        <begin position="3"/>
        <end position="57"/>
    </location>
</feature>
<dbReference type="InterPro" id="IPR028082">
    <property type="entry name" value="Peripla_BP_I"/>
</dbReference>
<evidence type="ECO:0000256" key="3">
    <source>
        <dbReference type="ARBA" id="ARBA00023163"/>
    </source>
</evidence>
<dbReference type="CDD" id="cd01392">
    <property type="entry name" value="HTH_LacI"/>
    <property type="match status" value="1"/>
</dbReference>
<keyword evidence="3" id="KW-0804">Transcription</keyword>
<evidence type="ECO:0000259" key="5">
    <source>
        <dbReference type="PROSITE" id="PS50943"/>
    </source>
</evidence>
<dbReference type="PROSITE" id="PS50943">
    <property type="entry name" value="HTH_CROC1"/>
    <property type="match status" value="1"/>
</dbReference>
<dbReference type="EMBL" id="BAAACI010000007">
    <property type="protein sequence ID" value="GAA0776811.1"/>
    <property type="molecule type" value="Genomic_DNA"/>
</dbReference>
<dbReference type="GO" id="GO:0003677">
    <property type="term" value="F:DNA binding"/>
    <property type="evidence" value="ECO:0007669"/>
    <property type="project" value="UniProtKB-KW"/>
</dbReference>
<dbReference type="Proteomes" id="UP001501047">
    <property type="component" value="Unassembled WGS sequence"/>
</dbReference>
<dbReference type="InterPro" id="IPR010982">
    <property type="entry name" value="Lambda_DNA-bd_dom_sf"/>
</dbReference>
<dbReference type="PANTHER" id="PTHR30146">
    <property type="entry name" value="LACI-RELATED TRANSCRIPTIONAL REPRESSOR"/>
    <property type="match status" value="1"/>
</dbReference>
<dbReference type="SMART" id="SM00354">
    <property type="entry name" value="HTH_LACI"/>
    <property type="match status" value="1"/>
</dbReference>
<evidence type="ECO:0000259" key="4">
    <source>
        <dbReference type="PROSITE" id="PS50932"/>
    </source>
</evidence>
<sequence length="339" mass="37730">MSITIKEVAERADVSVATVSRVINGNYPVKKETKERVLKVIDDLNFVPNMQARELTQKKSTIIGVVVPSLTNMFFPNVVYGIETELKKHSLSIILMTTSNDKNEEKKCINDLLSRNVSGIIVIDPSTSNIKSKFFHDIAKKLPLVFVNGYTSVPNISSVSNDEATGCELALSYLIDNNHKDILFLRGKESYSYDIKEEVYKNMMMEIGNFNPDYIIDVGEGNSIETVDNTTALMMKLLPKLKITSVFACNDLMAVGVMNSCKKLNINIPKDLSIIGYDNIQLSSLVEPKLTTIDQHMQLLGSKAAALVLDKIAVNNEYGVKIILDNTLVERESVTKINI</sequence>